<gene>
    <name evidence="1" type="ORF">VHEMI08925</name>
</gene>
<evidence type="ECO:0000313" key="2">
    <source>
        <dbReference type="Proteomes" id="UP000039046"/>
    </source>
</evidence>
<dbReference type="AlphaFoldDB" id="A0A0A1TQK9"/>
<keyword evidence="2" id="KW-1185">Reference proteome</keyword>
<dbReference type="InterPro" id="IPR027796">
    <property type="entry name" value="OTT_1508_deam-like"/>
</dbReference>
<reference evidence="1 2" key="1">
    <citation type="journal article" date="2015" name="Genome Announc.">
        <title>Draft Genome Sequence and Gene Annotation of the Entomopathogenic Fungus Verticillium hemipterigenum.</title>
        <authorList>
            <person name="Horn F."/>
            <person name="Habel A."/>
            <person name="Scharf D.H."/>
            <person name="Dworschak J."/>
            <person name="Brakhage A.A."/>
            <person name="Guthke R."/>
            <person name="Hertweck C."/>
            <person name="Linde J."/>
        </authorList>
    </citation>
    <scope>NUCLEOTIDE SEQUENCE [LARGE SCALE GENOMIC DNA]</scope>
</reference>
<dbReference type="HOGENOM" id="CLU_013219_0_0_1"/>
<proteinExistence type="predicted"/>
<dbReference type="Pfam" id="PF14441">
    <property type="entry name" value="OTT_1508_deam"/>
    <property type="match status" value="1"/>
</dbReference>
<name>A0A0A1TQK9_9HYPO</name>
<protein>
    <submittedName>
        <fullName evidence="1">Uncharacterized protein</fullName>
    </submittedName>
</protein>
<sequence length="609" mass="68363">MPPDLNQEAALAEAISLLHLLHRIPATPFSNPEIPDYRVPETEYSLPFAKEQTLVHALSFLVGNDDPNYVPALCVQEEPNANGPRLNILLAVNQRNSNDTDAFATLKEIKDKFDPLLASLQDAPQRTEQELFTHIVSMCTQRILVRIRYAKSKSNKQKQTIKHLLTTTTSLLGAAYFKYKQAARVVVKNIDNWLKYQTTDALCIAVESIHTLSRVPQLRPALDSIANIVLGPSERKNLLRMILRVARYRETARVLYRLAKKYPITRNMCLVLVTLPTSAFRGSSPSYKPSLERTSERLSIAKVVKSNTRLLSRLLIKNGNTIDTEFDWQALRIMREGKIHAEVQLVYHLETHEQGLPPRVIASSKMACYLCNVFLCSVAKIYTRRCHGRLYPGWKLPFFPSSCDMERRFTRTLETKIQQELPRLVKSQKRTVFPDPSESALWTMNESATTIAQPETSVDIVEEVKTDDITPEIKVDEVIVVTECPPEVADVIATTSSEDTLGPPALSEVRMKLRQGTPLDLKLPVNSLSTLHLGPAIFQIEYTVGPNSTRSELQCCAEWLKKDSAAAVKVSSVDLLHSRDLELGIETEVANDGPVHVDIGGKVLRLVLS</sequence>
<dbReference type="OrthoDB" id="4851849at2759"/>
<evidence type="ECO:0000313" key="1">
    <source>
        <dbReference type="EMBL" id="CEJ93332.1"/>
    </source>
</evidence>
<dbReference type="EMBL" id="CDHN01000005">
    <property type="protein sequence ID" value="CEJ93332.1"/>
    <property type="molecule type" value="Genomic_DNA"/>
</dbReference>
<dbReference type="Proteomes" id="UP000039046">
    <property type="component" value="Unassembled WGS sequence"/>
</dbReference>
<organism evidence="1 2">
    <name type="scientific">[Torrubiella] hemipterigena</name>
    <dbReference type="NCBI Taxonomy" id="1531966"/>
    <lineage>
        <taxon>Eukaryota</taxon>
        <taxon>Fungi</taxon>
        <taxon>Dikarya</taxon>
        <taxon>Ascomycota</taxon>
        <taxon>Pezizomycotina</taxon>
        <taxon>Sordariomycetes</taxon>
        <taxon>Hypocreomycetidae</taxon>
        <taxon>Hypocreales</taxon>
        <taxon>Clavicipitaceae</taxon>
        <taxon>Clavicipitaceae incertae sedis</taxon>
        <taxon>'Torrubiella' clade</taxon>
    </lineage>
</organism>
<accession>A0A0A1TQK9</accession>